<feature type="transmembrane region" description="Helical" evidence="6">
    <location>
        <begin position="98"/>
        <end position="119"/>
    </location>
</feature>
<dbReference type="InterPro" id="IPR007267">
    <property type="entry name" value="GtrA_DPMS_TM"/>
</dbReference>
<comment type="similarity">
    <text evidence="2">Belongs to the GtrA family.</text>
</comment>
<dbReference type="Pfam" id="PF04138">
    <property type="entry name" value="GtrA_DPMS_TM"/>
    <property type="match status" value="1"/>
</dbReference>
<comment type="caution">
    <text evidence="8">The sequence shown here is derived from an EMBL/GenBank/DDBJ whole genome shotgun (WGS) entry which is preliminary data.</text>
</comment>
<evidence type="ECO:0000256" key="3">
    <source>
        <dbReference type="ARBA" id="ARBA00022692"/>
    </source>
</evidence>
<dbReference type="InterPro" id="IPR051401">
    <property type="entry name" value="GtrA_CellWall_Glycosyl"/>
</dbReference>
<reference evidence="8 9" key="1">
    <citation type="submission" date="2018-05" db="EMBL/GenBank/DDBJ databases">
        <title>Paenibacillus flagellatus sp. nov., isolated from selenium mineral soil.</title>
        <authorList>
            <person name="Dai X."/>
        </authorList>
    </citation>
    <scope>NUCLEOTIDE SEQUENCE [LARGE SCALE GENOMIC DNA]</scope>
    <source>
        <strain evidence="8 9">DXL2</strain>
    </source>
</reference>
<dbReference type="EMBL" id="QJVJ01000013">
    <property type="protein sequence ID" value="PYI51428.1"/>
    <property type="molecule type" value="Genomic_DNA"/>
</dbReference>
<keyword evidence="5 6" id="KW-0472">Membrane</keyword>
<dbReference type="GO" id="GO:0005886">
    <property type="term" value="C:plasma membrane"/>
    <property type="evidence" value="ECO:0007669"/>
    <property type="project" value="TreeGrafter"/>
</dbReference>
<dbReference type="Proteomes" id="UP000247476">
    <property type="component" value="Unassembled WGS sequence"/>
</dbReference>
<name>A0A2V5JXA5_9BACL</name>
<feature type="domain" description="GtrA/DPMS transmembrane" evidence="7">
    <location>
        <begin position="11"/>
        <end position="125"/>
    </location>
</feature>
<dbReference type="AlphaFoldDB" id="A0A2V5JXA5"/>
<feature type="transmembrane region" description="Helical" evidence="6">
    <location>
        <begin position="12"/>
        <end position="31"/>
    </location>
</feature>
<dbReference type="PANTHER" id="PTHR38459">
    <property type="entry name" value="PROPHAGE BACTOPRENOL-LINKED GLUCOSE TRANSLOCASE HOMOLOG"/>
    <property type="match status" value="1"/>
</dbReference>
<keyword evidence="3 6" id="KW-0812">Transmembrane</keyword>
<keyword evidence="9" id="KW-1185">Reference proteome</keyword>
<protein>
    <submittedName>
        <fullName evidence="8">GtrA family protein</fullName>
    </submittedName>
</protein>
<evidence type="ECO:0000256" key="2">
    <source>
        <dbReference type="ARBA" id="ARBA00009399"/>
    </source>
</evidence>
<gene>
    <name evidence="8" type="ORF">DLM86_25680</name>
</gene>
<comment type="subcellular location">
    <subcellularLocation>
        <location evidence="1">Membrane</location>
        <topology evidence="1">Multi-pass membrane protein</topology>
    </subcellularLocation>
</comment>
<evidence type="ECO:0000256" key="6">
    <source>
        <dbReference type="SAM" id="Phobius"/>
    </source>
</evidence>
<keyword evidence="4 6" id="KW-1133">Transmembrane helix</keyword>
<evidence type="ECO:0000313" key="8">
    <source>
        <dbReference type="EMBL" id="PYI51428.1"/>
    </source>
</evidence>
<feature type="transmembrane region" description="Helical" evidence="6">
    <location>
        <begin position="72"/>
        <end position="92"/>
    </location>
</feature>
<evidence type="ECO:0000313" key="9">
    <source>
        <dbReference type="Proteomes" id="UP000247476"/>
    </source>
</evidence>
<organism evidence="8 9">
    <name type="scientific">Paenibacillus flagellatus</name>
    <dbReference type="NCBI Taxonomy" id="2211139"/>
    <lineage>
        <taxon>Bacteria</taxon>
        <taxon>Bacillati</taxon>
        <taxon>Bacillota</taxon>
        <taxon>Bacilli</taxon>
        <taxon>Bacillales</taxon>
        <taxon>Paenibacillaceae</taxon>
        <taxon>Paenibacillus</taxon>
    </lineage>
</organism>
<accession>A0A2V5JXA5</accession>
<dbReference type="GO" id="GO:0000271">
    <property type="term" value="P:polysaccharide biosynthetic process"/>
    <property type="evidence" value="ECO:0007669"/>
    <property type="project" value="InterPro"/>
</dbReference>
<sequence length="149" mass="15963">MSAGLQSRLLKYGLVGLLGTFVHFVALIALVEGAGVRPTYASAAGFVLTVIVQYGLNRRWTFRSNARRSPEFLRYAAVSVSGLLLNGGIMYACVDVLGAHYIVGQLLVTVVIPLSNYALNRVWTFREPTEGGRAAVAANAPHERGAAGR</sequence>
<evidence type="ECO:0000256" key="1">
    <source>
        <dbReference type="ARBA" id="ARBA00004141"/>
    </source>
</evidence>
<evidence type="ECO:0000256" key="5">
    <source>
        <dbReference type="ARBA" id="ARBA00023136"/>
    </source>
</evidence>
<evidence type="ECO:0000256" key="4">
    <source>
        <dbReference type="ARBA" id="ARBA00022989"/>
    </source>
</evidence>
<evidence type="ECO:0000259" key="7">
    <source>
        <dbReference type="Pfam" id="PF04138"/>
    </source>
</evidence>
<dbReference type="OrthoDB" id="9812049at2"/>
<proteinExistence type="inferred from homology"/>
<dbReference type="PANTHER" id="PTHR38459:SF1">
    <property type="entry name" value="PROPHAGE BACTOPRENOL-LINKED GLUCOSE TRANSLOCASE HOMOLOG"/>
    <property type="match status" value="1"/>
</dbReference>
<feature type="transmembrane region" description="Helical" evidence="6">
    <location>
        <begin position="37"/>
        <end position="56"/>
    </location>
</feature>